<keyword evidence="2" id="KW-1185">Reference proteome</keyword>
<sequence length="69" mass="7490">MRVEFLSDQGFPLVPTLEPCLTEGFGVRSAARQKTARAPAIPPMVSELKGVRPLKERRGAFLASFCSVA</sequence>
<gene>
    <name evidence="1" type="ORF">AMECASPLE_016849</name>
</gene>
<proteinExistence type="predicted"/>
<organism evidence="1 2">
    <name type="scientific">Ameca splendens</name>
    <dbReference type="NCBI Taxonomy" id="208324"/>
    <lineage>
        <taxon>Eukaryota</taxon>
        <taxon>Metazoa</taxon>
        <taxon>Chordata</taxon>
        <taxon>Craniata</taxon>
        <taxon>Vertebrata</taxon>
        <taxon>Euteleostomi</taxon>
        <taxon>Actinopterygii</taxon>
        <taxon>Neopterygii</taxon>
        <taxon>Teleostei</taxon>
        <taxon>Neoteleostei</taxon>
        <taxon>Acanthomorphata</taxon>
        <taxon>Ovalentaria</taxon>
        <taxon>Atherinomorphae</taxon>
        <taxon>Cyprinodontiformes</taxon>
        <taxon>Goodeidae</taxon>
        <taxon>Ameca</taxon>
    </lineage>
</organism>
<name>A0ABV0YDD4_9TELE</name>
<dbReference type="EMBL" id="JAHRIP010029455">
    <property type="protein sequence ID" value="MEQ2291822.1"/>
    <property type="molecule type" value="Genomic_DNA"/>
</dbReference>
<protein>
    <submittedName>
        <fullName evidence="1">Uncharacterized protein</fullName>
    </submittedName>
</protein>
<evidence type="ECO:0000313" key="1">
    <source>
        <dbReference type="EMBL" id="MEQ2291822.1"/>
    </source>
</evidence>
<dbReference type="Proteomes" id="UP001469553">
    <property type="component" value="Unassembled WGS sequence"/>
</dbReference>
<evidence type="ECO:0000313" key="2">
    <source>
        <dbReference type="Proteomes" id="UP001469553"/>
    </source>
</evidence>
<comment type="caution">
    <text evidence="1">The sequence shown here is derived from an EMBL/GenBank/DDBJ whole genome shotgun (WGS) entry which is preliminary data.</text>
</comment>
<reference evidence="1 2" key="1">
    <citation type="submission" date="2021-06" db="EMBL/GenBank/DDBJ databases">
        <authorList>
            <person name="Palmer J.M."/>
        </authorList>
    </citation>
    <scope>NUCLEOTIDE SEQUENCE [LARGE SCALE GENOMIC DNA]</scope>
    <source>
        <strain evidence="1 2">AS_MEX2019</strain>
        <tissue evidence="1">Muscle</tissue>
    </source>
</reference>
<accession>A0ABV0YDD4</accession>